<accession>A0ABY3WA28</accession>
<reference evidence="1 2" key="1">
    <citation type="submission" date="2022-03" db="EMBL/GenBank/DDBJ databases">
        <title>Isotopic signatures of nitrous oxide derived from detoxification processes.</title>
        <authorList>
            <person name="Behrendt U."/>
            <person name="Buchen C."/>
            <person name="Well R."/>
            <person name="Ulrich A."/>
            <person name="Rohe L."/>
            <person name="Kolb S."/>
            <person name="Schloter M."/>
            <person name="Horn M.A."/>
            <person name="Augustin J."/>
        </authorList>
    </citation>
    <scope>NUCLEOTIDE SEQUENCE [LARGE SCALE GENOMIC DNA]</scope>
    <source>
        <strain evidence="1 2">S4-C24</strain>
    </source>
</reference>
<dbReference type="EMBL" id="CP093326">
    <property type="protein sequence ID" value="UNK46851.1"/>
    <property type="molecule type" value="Genomic_DNA"/>
</dbReference>
<name>A0ABY3WA28_9MICC</name>
<evidence type="ECO:0000313" key="2">
    <source>
        <dbReference type="Proteomes" id="UP000829069"/>
    </source>
</evidence>
<protein>
    <submittedName>
        <fullName evidence="1">Uncharacterized protein</fullName>
    </submittedName>
</protein>
<proteinExistence type="predicted"/>
<dbReference type="Proteomes" id="UP000829069">
    <property type="component" value="Chromosome"/>
</dbReference>
<gene>
    <name evidence="1" type="ORF">MNQ99_05720</name>
</gene>
<sequence length="71" mass="7647">MKMSSPSDLDGLASTFGFVPRAFLEQSPFFRQGEALFAGGFVPAPSLVTLRTRLTREGGSEVGAPMRNTPR</sequence>
<organism evidence="1 2">
    <name type="scientific">Arthrobacter sulfonylureivorans</name>
    <dbReference type="NCBI Taxonomy" id="2486855"/>
    <lineage>
        <taxon>Bacteria</taxon>
        <taxon>Bacillati</taxon>
        <taxon>Actinomycetota</taxon>
        <taxon>Actinomycetes</taxon>
        <taxon>Micrococcales</taxon>
        <taxon>Micrococcaceae</taxon>
        <taxon>Arthrobacter</taxon>
    </lineage>
</organism>
<dbReference type="RefSeq" id="WP_241914741.1">
    <property type="nucleotide sequence ID" value="NZ_CP093326.1"/>
</dbReference>
<evidence type="ECO:0000313" key="1">
    <source>
        <dbReference type="EMBL" id="UNK46851.1"/>
    </source>
</evidence>
<keyword evidence="2" id="KW-1185">Reference proteome</keyword>